<accession>A0AAD1XIQ9</accession>
<feature type="region of interest" description="Disordered" evidence="1">
    <location>
        <begin position="268"/>
        <end position="287"/>
    </location>
</feature>
<gene>
    <name evidence="2" type="ORF">ECRASSUSDP1_LOCUS14846</name>
</gene>
<feature type="compositionally biased region" description="Basic and acidic residues" evidence="1">
    <location>
        <begin position="268"/>
        <end position="282"/>
    </location>
</feature>
<name>A0AAD1XIQ9_EUPCR</name>
<evidence type="ECO:0000256" key="1">
    <source>
        <dbReference type="SAM" id="MobiDB-lite"/>
    </source>
</evidence>
<comment type="caution">
    <text evidence="2">The sequence shown here is derived from an EMBL/GenBank/DDBJ whole genome shotgun (WGS) entry which is preliminary data.</text>
</comment>
<reference evidence="2" key="1">
    <citation type="submission" date="2023-07" db="EMBL/GenBank/DDBJ databases">
        <authorList>
            <consortium name="AG Swart"/>
            <person name="Singh M."/>
            <person name="Singh A."/>
            <person name="Seah K."/>
            <person name="Emmerich C."/>
        </authorList>
    </citation>
    <scope>NUCLEOTIDE SEQUENCE</scope>
    <source>
        <strain evidence="2">DP1</strain>
    </source>
</reference>
<evidence type="ECO:0000313" key="3">
    <source>
        <dbReference type="Proteomes" id="UP001295684"/>
    </source>
</evidence>
<organism evidence="2 3">
    <name type="scientific">Euplotes crassus</name>
    <dbReference type="NCBI Taxonomy" id="5936"/>
    <lineage>
        <taxon>Eukaryota</taxon>
        <taxon>Sar</taxon>
        <taxon>Alveolata</taxon>
        <taxon>Ciliophora</taxon>
        <taxon>Intramacronucleata</taxon>
        <taxon>Spirotrichea</taxon>
        <taxon>Hypotrichia</taxon>
        <taxon>Euplotida</taxon>
        <taxon>Euplotidae</taxon>
        <taxon>Moneuplotes</taxon>
    </lineage>
</organism>
<feature type="compositionally biased region" description="Basic and acidic residues" evidence="1">
    <location>
        <begin position="50"/>
        <end position="65"/>
    </location>
</feature>
<keyword evidence="3" id="KW-1185">Reference proteome</keyword>
<feature type="region of interest" description="Disordered" evidence="1">
    <location>
        <begin position="50"/>
        <end position="92"/>
    </location>
</feature>
<dbReference type="EMBL" id="CAMPGE010014851">
    <property type="protein sequence ID" value="CAI2373500.1"/>
    <property type="molecule type" value="Genomic_DNA"/>
</dbReference>
<protein>
    <submittedName>
        <fullName evidence="2">Uncharacterized protein</fullName>
    </submittedName>
</protein>
<evidence type="ECO:0000313" key="2">
    <source>
        <dbReference type="EMBL" id="CAI2373500.1"/>
    </source>
</evidence>
<proteinExistence type="predicted"/>
<dbReference type="Proteomes" id="UP001295684">
    <property type="component" value="Unassembled WGS sequence"/>
</dbReference>
<dbReference type="AlphaFoldDB" id="A0AAD1XIQ9"/>
<sequence length="332" mass="39839">MPPSSVGHTPIIYNNTTVSVAMRTFKECDIEPVNNEVFEPVVVYKRREVDRRPKTKRDSPKDTRFWRTKNYNTQKRTIPRKRPSPKPKKELKKEMGEIDYRKWADNWNPCVDVQRVKPKVDTNFKTALELTQKEKELKKFTSSQKKSKKKRMQSAKPRETYLDYQLGNMKKRLPSKEDVFRGTFHAKNRYKDADDKENLIKNLQHKSNTEMLKQKIYNEHTKNAKANQLQKAKEYSQIVKLHNKAVVEEQRREGKMPGQYTAKLIDEAQRAKNSENNKERENRRKIRQERLMKKHISIHERDDDLLYKYVINVNKRKEMKKKKNQKNEDLMF</sequence>
<feature type="compositionally biased region" description="Basic residues" evidence="1">
    <location>
        <begin position="77"/>
        <end position="86"/>
    </location>
</feature>
<feature type="region of interest" description="Disordered" evidence="1">
    <location>
        <begin position="138"/>
        <end position="158"/>
    </location>
</feature>